<keyword evidence="3" id="KW-1185">Reference proteome</keyword>
<gene>
    <name evidence="2" type="ORF">ACEU3E_23380</name>
</gene>
<feature type="transmembrane region" description="Helical" evidence="1">
    <location>
        <begin position="24"/>
        <end position="42"/>
    </location>
</feature>
<dbReference type="RefSeq" id="WP_373955293.1">
    <property type="nucleotide sequence ID" value="NZ_JBHDLN010000013.1"/>
</dbReference>
<feature type="transmembrane region" description="Helical" evidence="1">
    <location>
        <begin position="204"/>
        <end position="222"/>
    </location>
</feature>
<comment type="caution">
    <text evidence="2">The sequence shown here is derived from an EMBL/GenBank/DDBJ whole genome shotgun (WGS) entry which is preliminary data.</text>
</comment>
<evidence type="ECO:0000256" key="1">
    <source>
        <dbReference type="SAM" id="Phobius"/>
    </source>
</evidence>
<keyword evidence="1" id="KW-1133">Transmembrane helix</keyword>
<feature type="transmembrane region" description="Helical" evidence="1">
    <location>
        <begin position="48"/>
        <end position="74"/>
    </location>
</feature>
<organism evidence="2 3">
    <name type="scientific">Paenibacillus oleatilyticus</name>
    <dbReference type="NCBI Taxonomy" id="2594886"/>
    <lineage>
        <taxon>Bacteria</taxon>
        <taxon>Bacillati</taxon>
        <taxon>Bacillota</taxon>
        <taxon>Bacilli</taxon>
        <taxon>Bacillales</taxon>
        <taxon>Paenibacillaceae</taxon>
        <taxon>Paenibacillus</taxon>
    </lineage>
</organism>
<name>A0ABV4V4W6_9BACL</name>
<accession>A0ABV4V4W6</accession>
<dbReference type="EMBL" id="JBHDLN010000013">
    <property type="protein sequence ID" value="MFB0845138.1"/>
    <property type="molecule type" value="Genomic_DNA"/>
</dbReference>
<evidence type="ECO:0000313" key="2">
    <source>
        <dbReference type="EMBL" id="MFB0845138.1"/>
    </source>
</evidence>
<feature type="transmembrane region" description="Helical" evidence="1">
    <location>
        <begin position="136"/>
        <end position="158"/>
    </location>
</feature>
<dbReference type="Proteomes" id="UP001575622">
    <property type="component" value="Unassembled WGS sequence"/>
</dbReference>
<keyword evidence="1" id="KW-0472">Membrane</keyword>
<proteinExistence type="predicted"/>
<reference evidence="2 3" key="1">
    <citation type="submission" date="2024-09" db="EMBL/GenBank/DDBJ databases">
        <authorList>
            <person name="Makale K.P.P."/>
            <person name="Makhzoum A."/>
            <person name="Rantong G."/>
            <person name="Rahube T.O."/>
        </authorList>
    </citation>
    <scope>NUCLEOTIDE SEQUENCE [LARGE SCALE GENOMIC DNA]</scope>
    <source>
        <strain evidence="2 3">KM_D13</strain>
    </source>
</reference>
<protein>
    <submittedName>
        <fullName evidence="2">Uncharacterized protein</fullName>
    </submittedName>
</protein>
<feature type="transmembrane region" description="Helical" evidence="1">
    <location>
        <begin position="178"/>
        <end position="197"/>
    </location>
</feature>
<feature type="transmembrane region" description="Helical" evidence="1">
    <location>
        <begin position="81"/>
        <end position="98"/>
    </location>
</feature>
<evidence type="ECO:0000313" key="3">
    <source>
        <dbReference type="Proteomes" id="UP001575622"/>
    </source>
</evidence>
<feature type="transmembrane region" description="Helical" evidence="1">
    <location>
        <begin position="104"/>
        <end position="124"/>
    </location>
</feature>
<sequence length="257" mass="29508">MIDFIVFIGVLFFLRKENIKKRTIALLLFAFNPAIILDGPIWGQVDLLYSFMLLTILFLISNPFLAGTIFSLAMLAKFQSIVIPPIVGIYFLLQIFRLKVLKSIMYFIFGFIIPWELIACFFSLKGSFLNVLKQAYLSAVGLWPEVSSNAANIWFYLLGISPTTKDSQIFFGEITFKQIGLLLFDLAVLYVVVYLCVSKSLDTIKLLKAAAAICFFFFMLPTQMHERYSFPVAVFLIIINLYDTKWLKNINWNNSIF</sequence>
<keyword evidence="1" id="KW-0812">Transmembrane</keyword>